<dbReference type="PANTHER" id="PTHR47718:SF7">
    <property type="entry name" value="PROTEIN FAR1-RELATED SEQUENCE"/>
    <property type="match status" value="1"/>
</dbReference>
<dbReference type="InterPro" id="IPR006564">
    <property type="entry name" value="Znf_PMZ"/>
</dbReference>
<protein>
    <submittedName>
        <fullName evidence="7">Protein FAR1-RELATED SEQUENCE 5-like</fullName>
    </submittedName>
</protein>
<dbReference type="Gramene" id="Pav_sc0000578.1_g150.1.br:mrna">
    <property type="protein sequence ID" value="Pav_sc0000578.1_g150.1.br:mrna"/>
    <property type="gene ID" value="Pav_sc0000578.1_g150.1.br"/>
</dbReference>
<dbReference type="Proteomes" id="UP000515124">
    <property type="component" value="Unplaced"/>
</dbReference>
<proteinExistence type="predicted"/>
<evidence type="ECO:0000256" key="3">
    <source>
        <dbReference type="ARBA" id="ARBA00022833"/>
    </source>
</evidence>
<dbReference type="Pfam" id="PF03101">
    <property type="entry name" value="FAR1"/>
    <property type="match status" value="1"/>
</dbReference>
<dbReference type="GO" id="GO:0008270">
    <property type="term" value="F:zinc ion binding"/>
    <property type="evidence" value="ECO:0007669"/>
    <property type="project" value="UniProtKB-KW"/>
</dbReference>
<evidence type="ECO:0000313" key="6">
    <source>
        <dbReference type="Proteomes" id="UP000515124"/>
    </source>
</evidence>
<organism evidence="6 7">
    <name type="scientific">Prunus avium</name>
    <name type="common">Cherry</name>
    <name type="synonym">Cerasus avium</name>
    <dbReference type="NCBI Taxonomy" id="42229"/>
    <lineage>
        <taxon>Eukaryota</taxon>
        <taxon>Viridiplantae</taxon>
        <taxon>Streptophyta</taxon>
        <taxon>Embryophyta</taxon>
        <taxon>Tracheophyta</taxon>
        <taxon>Spermatophyta</taxon>
        <taxon>Magnoliopsida</taxon>
        <taxon>eudicotyledons</taxon>
        <taxon>Gunneridae</taxon>
        <taxon>Pentapetalae</taxon>
        <taxon>rosids</taxon>
        <taxon>fabids</taxon>
        <taxon>Rosales</taxon>
        <taxon>Rosaceae</taxon>
        <taxon>Amygdaloideae</taxon>
        <taxon>Amygdaleae</taxon>
        <taxon>Prunus</taxon>
    </lineage>
</organism>
<evidence type="ECO:0000259" key="5">
    <source>
        <dbReference type="PROSITE" id="PS50966"/>
    </source>
</evidence>
<feature type="domain" description="SWIM-type" evidence="5">
    <location>
        <begin position="469"/>
        <end position="519"/>
    </location>
</feature>
<dbReference type="Pfam" id="PF04434">
    <property type="entry name" value="SWIM"/>
    <property type="match status" value="1"/>
</dbReference>
<keyword evidence="2 4" id="KW-0863">Zinc-finger</keyword>
<dbReference type="Pfam" id="PF10551">
    <property type="entry name" value="MULE"/>
    <property type="match status" value="1"/>
</dbReference>
<dbReference type="AlphaFoldDB" id="A0A6P5SJZ7"/>
<reference evidence="7" key="1">
    <citation type="submission" date="2025-08" db="UniProtKB">
        <authorList>
            <consortium name="RefSeq"/>
        </authorList>
    </citation>
    <scope>IDENTIFICATION</scope>
</reference>
<dbReference type="SMART" id="SM00575">
    <property type="entry name" value="ZnF_PMZ"/>
    <property type="match status" value="1"/>
</dbReference>
<gene>
    <name evidence="7" type="primary">LOC110757299</name>
</gene>
<evidence type="ECO:0000256" key="4">
    <source>
        <dbReference type="PROSITE-ProRule" id="PRU00325"/>
    </source>
</evidence>
<dbReference type="RefSeq" id="XP_021814567.1">
    <property type="nucleotide sequence ID" value="XM_021958875.1"/>
</dbReference>
<dbReference type="InterPro" id="IPR007527">
    <property type="entry name" value="Znf_SWIM"/>
</dbReference>
<dbReference type="GeneID" id="110757299"/>
<name>A0A6P5SJZ7_PRUAV</name>
<evidence type="ECO:0000313" key="7">
    <source>
        <dbReference type="RefSeq" id="XP_021814567.1"/>
    </source>
</evidence>
<dbReference type="InterPro" id="IPR004330">
    <property type="entry name" value="FAR1_DNA_bnd_dom"/>
</dbReference>
<keyword evidence="3" id="KW-0862">Zinc</keyword>
<keyword evidence="6" id="KW-1185">Reference proteome</keyword>
<sequence>MECEGQVTPEVSSELKPKLGLEFDCCEDVFNFYNMYAAKAGFGIRCSTTRTCTFTGEVTRKEYVCCKQGYALTSTVSRKRRQRGCTRTGCKAKLVILKVNEKNKYTVVGFNEVHNHDMTTVDKVHLLRSHRNLTESTKAYSAHMSKVNIPVHKQVSLLKVQVGGLENVGFVRRDVYNYAWDVRGEVIGHDAELLKEHFLAEQGKNDSFYFNMEVDSEVNVFWADARSRRAYGFFGDVVVFDTTFNTNCYGMLFEEFKKAIPGEPPKMIITDQDAAMSKAIALTLPTTFHRYCIWHILNKFMEKPGIGECFSEMCKCIWGMDTKEEFDAKWDEIVTSNGLKDHPWLSSIHALRENWVPSYVKHVFLAGMSSSQRAESCHTFFKPYINRKNTLMEFIVRFERALGSQRHKELMADHVDTNEKPSLPFRTPMQHQMAHIYTREILEMFEREDVQSILCLFELVEQDETQCRYKVSERVNPGVTRMKELVHDKDADKAYCNCKGFEFWGIPCRHILTFLRMKQVEQLPDNYIVKRWLQSAKCGVVYDKNDKEVKDCVDGLVLVKRSKLGKVAGELIDSALLCDEGFELLKN</sequence>
<keyword evidence="1" id="KW-0479">Metal-binding</keyword>
<dbReference type="PANTHER" id="PTHR47718">
    <property type="entry name" value="OS01G0519700 PROTEIN"/>
    <property type="match status" value="1"/>
</dbReference>
<accession>A0A6P5SJZ7</accession>
<evidence type="ECO:0000256" key="1">
    <source>
        <dbReference type="ARBA" id="ARBA00022723"/>
    </source>
</evidence>
<evidence type="ECO:0000256" key="2">
    <source>
        <dbReference type="ARBA" id="ARBA00022771"/>
    </source>
</evidence>
<dbReference type="PROSITE" id="PS50966">
    <property type="entry name" value="ZF_SWIM"/>
    <property type="match status" value="1"/>
</dbReference>
<dbReference type="InterPro" id="IPR018289">
    <property type="entry name" value="MULE_transposase_dom"/>
</dbReference>
<dbReference type="KEGG" id="pavi:110757299"/>